<keyword evidence="1" id="KW-0732">Signal</keyword>
<evidence type="ECO:0000313" key="3">
    <source>
        <dbReference type="Proteomes" id="UP000187209"/>
    </source>
</evidence>
<gene>
    <name evidence="2" type="ORF">SteCoe_29389</name>
</gene>
<dbReference type="EMBL" id="MPUH01000920">
    <property type="protein sequence ID" value="OMJ72214.1"/>
    <property type="molecule type" value="Genomic_DNA"/>
</dbReference>
<organism evidence="2 3">
    <name type="scientific">Stentor coeruleus</name>
    <dbReference type="NCBI Taxonomy" id="5963"/>
    <lineage>
        <taxon>Eukaryota</taxon>
        <taxon>Sar</taxon>
        <taxon>Alveolata</taxon>
        <taxon>Ciliophora</taxon>
        <taxon>Postciliodesmatophora</taxon>
        <taxon>Heterotrichea</taxon>
        <taxon>Heterotrichida</taxon>
        <taxon>Stentoridae</taxon>
        <taxon>Stentor</taxon>
    </lineage>
</organism>
<feature type="signal peptide" evidence="1">
    <location>
        <begin position="1"/>
        <end position="16"/>
    </location>
</feature>
<name>A0A1R2B5Z3_9CILI</name>
<evidence type="ECO:0000256" key="1">
    <source>
        <dbReference type="SAM" id="SignalP"/>
    </source>
</evidence>
<keyword evidence="3" id="KW-1185">Reference proteome</keyword>
<dbReference type="Proteomes" id="UP000187209">
    <property type="component" value="Unassembled WGS sequence"/>
</dbReference>
<proteinExistence type="predicted"/>
<sequence>MAKIAYLLCLIVLINAIKQEPVTPADALAFTLGFIQGVETDPSAQSQCATDLSTLVTGTDTLVNDVLAVLEGGQGAIFKLVTDLQNAKTLYEPVFTDCNFSGLEAQIQVLLSPKGYNVLMSNYFKNMQVISTNIPYVEDCTSDYSQCGQSAGIIFKSLVGWSLNSQHETVAYITDPHSYISFLQGLIVGLEANPNESSACASDITLILTNSDTLIADIENALLQKQGAIVKLITDYNNFVSEIPNFSEDCNFASLVAQVQQLLGPNGFNILFQAYMKNNAMVTQDVDTISVCDQDLYACGSALGDLIKIFVQWSI</sequence>
<feature type="chain" id="PRO_5010312779" evidence="1">
    <location>
        <begin position="17"/>
        <end position="315"/>
    </location>
</feature>
<comment type="caution">
    <text evidence="2">The sequence shown here is derived from an EMBL/GenBank/DDBJ whole genome shotgun (WGS) entry which is preliminary data.</text>
</comment>
<dbReference type="AlphaFoldDB" id="A0A1R2B5Z3"/>
<evidence type="ECO:0000313" key="2">
    <source>
        <dbReference type="EMBL" id="OMJ72214.1"/>
    </source>
</evidence>
<accession>A0A1R2B5Z3</accession>
<protein>
    <submittedName>
        <fullName evidence="2">Uncharacterized protein</fullName>
    </submittedName>
</protein>
<reference evidence="2 3" key="1">
    <citation type="submission" date="2016-11" db="EMBL/GenBank/DDBJ databases">
        <title>The macronuclear genome of Stentor coeruleus: a giant cell with tiny introns.</title>
        <authorList>
            <person name="Slabodnick M."/>
            <person name="Ruby J.G."/>
            <person name="Reiff S.B."/>
            <person name="Swart E.C."/>
            <person name="Gosai S."/>
            <person name="Prabakaran S."/>
            <person name="Witkowska E."/>
            <person name="Larue G.E."/>
            <person name="Fisher S."/>
            <person name="Freeman R.M."/>
            <person name="Gunawardena J."/>
            <person name="Chu W."/>
            <person name="Stover N.A."/>
            <person name="Gregory B.D."/>
            <person name="Nowacki M."/>
            <person name="Derisi J."/>
            <person name="Roy S.W."/>
            <person name="Marshall W.F."/>
            <person name="Sood P."/>
        </authorList>
    </citation>
    <scope>NUCLEOTIDE SEQUENCE [LARGE SCALE GENOMIC DNA]</scope>
    <source>
        <strain evidence="2">WM001</strain>
    </source>
</reference>